<evidence type="ECO:0000256" key="1">
    <source>
        <dbReference type="SAM" id="MobiDB-lite"/>
    </source>
</evidence>
<feature type="region of interest" description="Disordered" evidence="1">
    <location>
        <begin position="299"/>
        <end position="328"/>
    </location>
</feature>
<dbReference type="HOGENOM" id="CLU_622696_0_0_1"/>
<keyword evidence="3" id="KW-1185">Reference proteome</keyword>
<feature type="region of interest" description="Disordered" evidence="1">
    <location>
        <begin position="348"/>
        <end position="392"/>
    </location>
</feature>
<feature type="compositionally biased region" description="Basic and acidic residues" evidence="1">
    <location>
        <begin position="359"/>
        <end position="381"/>
    </location>
</feature>
<dbReference type="EMBL" id="AWSO01001418">
    <property type="protein sequence ID" value="ESK83919.1"/>
    <property type="molecule type" value="Genomic_DNA"/>
</dbReference>
<dbReference type="OrthoDB" id="10564015at2759"/>
<protein>
    <submittedName>
        <fullName evidence="2">Uncharacterized protein</fullName>
    </submittedName>
</protein>
<gene>
    <name evidence="2" type="ORF">Moror_7554</name>
</gene>
<feature type="compositionally biased region" description="Acidic residues" evidence="1">
    <location>
        <begin position="116"/>
        <end position="141"/>
    </location>
</feature>
<organism evidence="2 3">
    <name type="scientific">Moniliophthora roreri (strain MCA 2997)</name>
    <name type="common">Cocoa frosty pod rot fungus</name>
    <name type="synonym">Crinipellis roreri</name>
    <dbReference type="NCBI Taxonomy" id="1381753"/>
    <lineage>
        <taxon>Eukaryota</taxon>
        <taxon>Fungi</taxon>
        <taxon>Dikarya</taxon>
        <taxon>Basidiomycota</taxon>
        <taxon>Agaricomycotina</taxon>
        <taxon>Agaricomycetes</taxon>
        <taxon>Agaricomycetidae</taxon>
        <taxon>Agaricales</taxon>
        <taxon>Marasmiineae</taxon>
        <taxon>Marasmiaceae</taxon>
        <taxon>Moniliophthora</taxon>
    </lineage>
</organism>
<evidence type="ECO:0000313" key="3">
    <source>
        <dbReference type="Proteomes" id="UP000017559"/>
    </source>
</evidence>
<reference evidence="2 3" key="1">
    <citation type="journal article" date="2014" name="BMC Genomics">
        <title>Genome and secretome analysis of the hemibiotrophic fungal pathogen, Moniliophthora roreri, which causes frosty pod rot disease of cacao: mechanisms of the biotrophic and necrotrophic phases.</title>
        <authorList>
            <person name="Meinhardt L.W."/>
            <person name="Costa G.G.L."/>
            <person name="Thomazella D.P.T."/>
            <person name="Teixeira P.J.P.L."/>
            <person name="Carazzolle M.F."/>
            <person name="Schuster S.C."/>
            <person name="Carlson J.E."/>
            <person name="Guiltinan M.J."/>
            <person name="Mieczkowski P."/>
            <person name="Farmer A."/>
            <person name="Ramaraj T."/>
            <person name="Crozier J."/>
            <person name="Davis R.E."/>
            <person name="Shao J."/>
            <person name="Melnick R.L."/>
            <person name="Pereira G.A.G."/>
            <person name="Bailey B.A."/>
        </authorList>
    </citation>
    <scope>NUCLEOTIDE SEQUENCE [LARGE SCALE GENOMIC DNA]</scope>
    <source>
        <strain evidence="2 3">MCA 2997</strain>
    </source>
</reference>
<sequence length="440" mass="48537">MSNISQTQDFSVKIEMLRVKALAMEFERSPLFPTIKSKTRNPKTTLVIPAETLPMPPARAPITLMDAFFQIQEEEHQKRYGKRYQTLMDEILNGRDAAKQARKPRNGELDSGVLADVEETGEEDVDDDSESDFWESDEEVPQNEVWDQENPTVGSFQVRSGNSDYNGDAENDDVHGYTTCTSPTSDGLSFDGDVDENSPPVIVFPDFDSDSDKGNNASLTTVPATLHSVFGDIHATDNGDANKENTPPLLDHEDKENVSPFTTSTRSYPCNVLKDVPGSIFDEVKENRVPVPASIATTAQSGQKVLADTTIPDSAETPGPHDEDKDTLVSPSKQYCEMLSDDFEVGLSLIPRTSGSPRDPLKQLEFRNEEERESDGGEGRGRAGQPLSTIHLHRKSIIEVSPTRETVMDKENDKAEVPSLPKLLCHVSPNRNALTDSGKQ</sequence>
<dbReference type="AlphaFoldDB" id="V2XWY3"/>
<feature type="region of interest" description="Disordered" evidence="1">
    <location>
        <begin position="237"/>
        <end position="264"/>
    </location>
</feature>
<proteinExistence type="predicted"/>
<name>V2XWY3_MONRO</name>
<comment type="caution">
    <text evidence="2">The sequence shown here is derived from an EMBL/GenBank/DDBJ whole genome shotgun (WGS) entry which is preliminary data.</text>
</comment>
<dbReference type="KEGG" id="mrr:Moror_7554"/>
<feature type="region of interest" description="Disordered" evidence="1">
    <location>
        <begin position="97"/>
        <end position="147"/>
    </location>
</feature>
<dbReference type="Proteomes" id="UP000017559">
    <property type="component" value="Unassembled WGS sequence"/>
</dbReference>
<accession>V2XWY3</accession>
<evidence type="ECO:0000313" key="2">
    <source>
        <dbReference type="EMBL" id="ESK83919.1"/>
    </source>
</evidence>